<keyword evidence="2" id="KW-1185">Reference proteome</keyword>
<evidence type="ECO:0000313" key="1">
    <source>
        <dbReference type="EMBL" id="MFD0963757.1"/>
    </source>
</evidence>
<protein>
    <submittedName>
        <fullName evidence="1">T9SS type B sorting domain-containing protein</fullName>
    </submittedName>
</protein>
<name>A0ABW3I2D4_9FLAO</name>
<dbReference type="RefSeq" id="WP_377714780.1">
    <property type="nucleotide sequence ID" value="NZ_JBHTJM010000006.1"/>
</dbReference>
<dbReference type="Pfam" id="PF13585">
    <property type="entry name" value="CHU_C"/>
    <property type="match status" value="1"/>
</dbReference>
<proteinExistence type="predicted"/>
<comment type="caution">
    <text evidence="1">The sequence shown here is derived from an EMBL/GenBank/DDBJ whole genome shotgun (WGS) entry which is preliminary data.</text>
</comment>
<accession>A0ABW3I2D4</accession>
<evidence type="ECO:0000313" key="2">
    <source>
        <dbReference type="Proteomes" id="UP001596997"/>
    </source>
</evidence>
<dbReference type="Proteomes" id="UP001596997">
    <property type="component" value="Unassembled WGS sequence"/>
</dbReference>
<dbReference type="EMBL" id="JBHTJM010000006">
    <property type="protein sequence ID" value="MFD0963757.1"/>
    <property type="molecule type" value="Genomic_DNA"/>
</dbReference>
<feature type="non-terminal residue" evidence="1">
    <location>
        <position position="1"/>
    </location>
</feature>
<dbReference type="NCBIfam" id="TIGR04131">
    <property type="entry name" value="Bac_Flav_CTERM"/>
    <property type="match status" value="1"/>
</dbReference>
<reference evidence="2" key="1">
    <citation type="journal article" date="2019" name="Int. J. Syst. Evol. Microbiol.">
        <title>The Global Catalogue of Microorganisms (GCM) 10K type strain sequencing project: providing services to taxonomists for standard genome sequencing and annotation.</title>
        <authorList>
            <consortium name="The Broad Institute Genomics Platform"/>
            <consortium name="The Broad Institute Genome Sequencing Center for Infectious Disease"/>
            <person name="Wu L."/>
            <person name="Ma J."/>
        </authorList>
    </citation>
    <scope>NUCLEOTIDE SEQUENCE [LARGE SCALE GENOMIC DNA]</scope>
    <source>
        <strain evidence="2">CCUG 62114</strain>
    </source>
</reference>
<gene>
    <name evidence="1" type="ORF">ACFQ1O_07045</name>
</gene>
<organism evidence="1 2">
    <name type="scientific">Pseudofulvibacter geojedonensis</name>
    <dbReference type="NCBI Taxonomy" id="1123758"/>
    <lineage>
        <taxon>Bacteria</taxon>
        <taxon>Pseudomonadati</taxon>
        <taxon>Bacteroidota</taxon>
        <taxon>Flavobacteriia</taxon>
        <taxon>Flavobacteriales</taxon>
        <taxon>Flavobacteriaceae</taxon>
        <taxon>Pseudofulvibacter</taxon>
    </lineage>
</organism>
<sequence length="216" mass="23270">WSFNGVEIPGANSSTYTVSQAGDYSVTASGPTDMLCQNSATATISISASPATYNATVTTNAFAGNHVIEATATSTVPGVTFEYSLGNAAGPGDTFQSSGTFTDVNPGPHVVWIRDTKGCALVSYPVFVIDYPHFFSPNSDGANDTWMIHGIDGIPISQIYIFDRFGKLLKQLDPDGAGWDGTYNGSPMPSTDYWFKIIYIENNQQKEFKANFSLKR</sequence>
<dbReference type="InterPro" id="IPR026341">
    <property type="entry name" value="T9SS_type_B"/>
</dbReference>